<evidence type="ECO:0000313" key="3">
    <source>
        <dbReference type="Proteomes" id="UP000238348"/>
    </source>
</evidence>
<dbReference type="GO" id="GO:0004040">
    <property type="term" value="F:amidase activity"/>
    <property type="evidence" value="ECO:0007669"/>
    <property type="project" value="UniProtKB-EC"/>
</dbReference>
<dbReference type="Gene3D" id="3.90.1300.10">
    <property type="entry name" value="Amidase signature (AS) domain"/>
    <property type="match status" value="1"/>
</dbReference>
<dbReference type="PANTHER" id="PTHR43372:SF4">
    <property type="entry name" value="FATTY-ACID AMIDE HYDROLASE 2"/>
    <property type="match status" value="1"/>
</dbReference>
<dbReference type="Proteomes" id="UP000238348">
    <property type="component" value="Chromosome"/>
</dbReference>
<dbReference type="InterPro" id="IPR023631">
    <property type="entry name" value="Amidase_dom"/>
</dbReference>
<dbReference type="SUPFAM" id="SSF75304">
    <property type="entry name" value="Amidase signature (AS) enzymes"/>
    <property type="match status" value="1"/>
</dbReference>
<dbReference type="PIRSF" id="PIRSF001221">
    <property type="entry name" value="Amidase_fungi"/>
    <property type="match status" value="1"/>
</dbReference>
<organism evidence="2 3">
    <name type="scientific">Sorangium cellulosum</name>
    <name type="common">Polyangium cellulosum</name>
    <dbReference type="NCBI Taxonomy" id="56"/>
    <lineage>
        <taxon>Bacteria</taxon>
        <taxon>Pseudomonadati</taxon>
        <taxon>Myxococcota</taxon>
        <taxon>Polyangia</taxon>
        <taxon>Polyangiales</taxon>
        <taxon>Polyangiaceae</taxon>
        <taxon>Sorangium</taxon>
    </lineage>
</organism>
<name>A0A2L0EMK1_SORCE</name>
<feature type="domain" description="Amidase" evidence="1">
    <location>
        <begin position="22"/>
        <end position="460"/>
    </location>
</feature>
<dbReference type="PANTHER" id="PTHR43372">
    <property type="entry name" value="FATTY-ACID AMIDE HYDROLASE"/>
    <property type="match status" value="1"/>
</dbReference>
<gene>
    <name evidence="2" type="ORF">SOCE26_019320</name>
</gene>
<keyword evidence="2" id="KW-0378">Hydrolase</keyword>
<protein>
    <submittedName>
        <fullName evidence="2">Amidase</fullName>
        <ecNumber evidence="2">3.5.1.4</ecNumber>
    </submittedName>
</protein>
<reference evidence="2 3" key="1">
    <citation type="submission" date="2015-09" db="EMBL/GenBank/DDBJ databases">
        <title>Sorangium comparison.</title>
        <authorList>
            <person name="Zaburannyi N."/>
            <person name="Bunk B."/>
            <person name="Overmann J."/>
            <person name="Mueller R."/>
        </authorList>
    </citation>
    <scope>NUCLEOTIDE SEQUENCE [LARGE SCALE GENOMIC DNA]</scope>
    <source>
        <strain evidence="2 3">So ce26</strain>
    </source>
</reference>
<accession>A0A2L0EMK1</accession>
<evidence type="ECO:0000313" key="2">
    <source>
        <dbReference type="EMBL" id="AUX40531.1"/>
    </source>
</evidence>
<dbReference type="AlphaFoldDB" id="A0A2L0EMK1"/>
<dbReference type="NCBIfam" id="NF004816">
    <property type="entry name" value="PRK06170.1"/>
    <property type="match status" value="1"/>
</dbReference>
<dbReference type="Pfam" id="PF01425">
    <property type="entry name" value="Amidase"/>
    <property type="match status" value="1"/>
</dbReference>
<dbReference type="InterPro" id="IPR036928">
    <property type="entry name" value="AS_sf"/>
</dbReference>
<proteinExistence type="predicted"/>
<dbReference type="EC" id="3.5.1.4" evidence="2"/>
<dbReference type="InterPro" id="IPR052739">
    <property type="entry name" value="FAAH2"/>
</dbReference>
<sequence>MMSDATRMLEALETKTVSARELAMASFARIEALDGRTRAIVATDREGALSRAAAIDDARARGEPVGPLAGLPLSVKDALCAVGMPTTSGARELASHRPAEDAPSVARLRAAGAVLVAKTNLPKFAGDIETENELFGRTNNPWDLTRTPGGSSGGSAVALAMGFSAIELGSDLGGSMRTPCHFNGVFGHKPSHALVPTRGHITGPLGRVAPIDLGVVGPMARSARDLDRMLAVLAGPDPIFGEEGDFTLPAPRATDLRDFRVAAWLDDPRCPVDTAMRTVLEAAVDALERAGAHIDRKARPAVDLLDNFALSLSLVPAVISEDLPAGAFFGLTLASPVLKLLPGDAGRFARGLVQRHRDWLLTDERRHAVRVRWAEFFRSFDVVITPAAVTAAFPHSTTRNKLARKVSVDGVMTTMLVQSTWPQLATLAYLPATVVPVGRTADGLPVGAQVLGPYRGDRTTIAFAAAVERVLGGFEAPPLAGREPRANDPA</sequence>
<dbReference type="EMBL" id="CP012673">
    <property type="protein sequence ID" value="AUX40531.1"/>
    <property type="molecule type" value="Genomic_DNA"/>
</dbReference>
<evidence type="ECO:0000259" key="1">
    <source>
        <dbReference type="Pfam" id="PF01425"/>
    </source>
</evidence>
<dbReference type="GO" id="GO:0012505">
    <property type="term" value="C:endomembrane system"/>
    <property type="evidence" value="ECO:0007669"/>
    <property type="project" value="TreeGrafter"/>
</dbReference>